<accession>A0A0F6WC40</accession>
<reference evidence="1 2" key="1">
    <citation type="submission" date="2015-04" db="EMBL/GenBank/DDBJ databases">
        <authorList>
            <person name="Schouten J.T."/>
            <person name="Crockett J.T."/>
            <person name="Hodson T.S."/>
            <person name="Hyde J.R."/>
            <person name="Smith T.A."/>
            <person name="Merrill B.D."/>
            <person name="Crook M.B."/>
            <person name="Griffitts J.S."/>
            <person name="Burnett S.H."/>
            <person name="Grose J.H."/>
            <person name="Breakwell D.P."/>
        </authorList>
    </citation>
    <scope>NUCLEOTIDE SEQUENCE [LARGE SCALE GENOMIC DNA]</scope>
</reference>
<evidence type="ECO:0008006" key="3">
    <source>
        <dbReference type="Google" id="ProtNLM"/>
    </source>
</evidence>
<proteinExistence type="predicted"/>
<dbReference type="Proteomes" id="UP000221947">
    <property type="component" value="Segment"/>
</dbReference>
<dbReference type="InterPro" id="IPR056999">
    <property type="entry name" value="Phage_zn_bind"/>
</dbReference>
<name>A0A0F6WC40_9CAUD</name>
<keyword evidence="2" id="KW-1185">Reference proteome</keyword>
<evidence type="ECO:0000313" key="1">
    <source>
        <dbReference type="EMBL" id="AKF12892.1"/>
    </source>
</evidence>
<organism evidence="1 2">
    <name type="scientific">Sinorhizobium phage phiM7</name>
    <dbReference type="NCBI Taxonomy" id="1647403"/>
    <lineage>
        <taxon>Viruses</taxon>
        <taxon>Duplodnaviria</taxon>
        <taxon>Heunggongvirae</taxon>
        <taxon>Uroviricota</taxon>
        <taxon>Caudoviricetes</taxon>
        <taxon>Emdodecavirus</taxon>
        <taxon>Emdodecavirus M7</taxon>
    </lineage>
</organism>
<evidence type="ECO:0000313" key="2">
    <source>
        <dbReference type="Proteomes" id="UP000221947"/>
    </source>
</evidence>
<protein>
    <recommendedName>
        <fullName evidence="3">Phage protein</fullName>
    </recommendedName>
</protein>
<gene>
    <name evidence="1" type="ORF">PHIM7_347</name>
</gene>
<sequence>MRISEKERIWSYYGKCKVCGSAVSHYTCNADLINKRPEASEWDWWTACDNSDCENHYGEGIFQGRPDWDIRT</sequence>
<dbReference type="EMBL" id="KR052480">
    <property type="protein sequence ID" value="AKF12892.1"/>
    <property type="molecule type" value="Genomic_DNA"/>
</dbReference>
<dbReference type="Pfam" id="PF23895">
    <property type="entry name" value="Phage_zn_bind"/>
    <property type="match status" value="1"/>
</dbReference>